<dbReference type="PROSITE" id="PS51585">
    <property type="entry name" value="SAM_MT_TPMT"/>
    <property type="match status" value="1"/>
</dbReference>
<evidence type="ECO:0000256" key="1">
    <source>
        <dbReference type="ARBA" id="ARBA00022603"/>
    </source>
</evidence>
<evidence type="ECO:0000256" key="2">
    <source>
        <dbReference type="ARBA" id="ARBA00022679"/>
    </source>
</evidence>
<dbReference type="PANTHER" id="PTHR43464:SF19">
    <property type="entry name" value="UBIQUINONE BIOSYNTHESIS O-METHYLTRANSFERASE, MITOCHONDRIAL"/>
    <property type="match status" value="1"/>
</dbReference>
<evidence type="ECO:0000313" key="6">
    <source>
        <dbReference type="EMBL" id="GGO54056.1"/>
    </source>
</evidence>
<dbReference type="Proteomes" id="UP000631535">
    <property type="component" value="Unassembled WGS sequence"/>
</dbReference>
<dbReference type="Gene3D" id="3.40.50.150">
    <property type="entry name" value="Vaccinia Virus protein VP39"/>
    <property type="match status" value="1"/>
</dbReference>
<name>A0ABQ2MM32_9ACTN</name>
<keyword evidence="2" id="KW-0808">Transferase</keyword>
<reference evidence="7" key="1">
    <citation type="journal article" date="2019" name="Int. J. Syst. Evol. Microbiol.">
        <title>The Global Catalogue of Microorganisms (GCM) 10K type strain sequencing project: providing services to taxonomists for standard genome sequencing and annotation.</title>
        <authorList>
            <consortium name="The Broad Institute Genomics Platform"/>
            <consortium name="The Broad Institute Genome Sequencing Center for Infectious Disease"/>
            <person name="Wu L."/>
            <person name="Ma J."/>
        </authorList>
    </citation>
    <scope>NUCLEOTIDE SEQUENCE [LARGE SCALE GENOMIC DNA]</scope>
    <source>
        <strain evidence="7">CGMCC 4.7178</strain>
    </source>
</reference>
<keyword evidence="1" id="KW-0489">Methyltransferase</keyword>
<evidence type="ECO:0000256" key="4">
    <source>
        <dbReference type="SAM" id="MobiDB-lite"/>
    </source>
</evidence>
<dbReference type="SUPFAM" id="SSF53335">
    <property type="entry name" value="S-adenosyl-L-methionine-dependent methyltransferases"/>
    <property type="match status" value="1"/>
</dbReference>
<feature type="region of interest" description="Disordered" evidence="4">
    <location>
        <begin position="67"/>
        <end position="109"/>
    </location>
</feature>
<proteinExistence type="predicted"/>
<keyword evidence="3" id="KW-0949">S-adenosyl-L-methionine</keyword>
<accession>A0ABQ2MM32</accession>
<feature type="compositionally biased region" description="Basic and acidic residues" evidence="4">
    <location>
        <begin position="99"/>
        <end position="109"/>
    </location>
</feature>
<evidence type="ECO:0000256" key="3">
    <source>
        <dbReference type="ARBA" id="ARBA00022691"/>
    </source>
</evidence>
<organism evidence="6 7">
    <name type="scientific">Streptomyces daqingensis</name>
    <dbReference type="NCBI Taxonomy" id="1472640"/>
    <lineage>
        <taxon>Bacteria</taxon>
        <taxon>Bacillati</taxon>
        <taxon>Actinomycetota</taxon>
        <taxon>Actinomycetes</taxon>
        <taxon>Kitasatosporales</taxon>
        <taxon>Streptomycetaceae</taxon>
        <taxon>Streptomyces</taxon>
    </lineage>
</organism>
<comment type="caution">
    <text evidence="6">The sequence shown here is derived from an EMBL/GenBank/DDBJ whole genome shotgun (WGS) entry which is preliminary data.</text>
</comment>
<evidence type="ECO:0000313" key="7">
    <source>
        <dbReference type="Proteomes" id="UP000631535"/>
    </source>
</evidence>
<dbReference type="InterPro" id="IPR013216">
    <property type="entry name" value="Methyltransf_11"/>
</dbReference>
<dbReference type="PANTHER" id="PTHR43464">
    <property type="entry name" value="METHYLTRANSFERASE"/>
    <property type="match status" value="1"/>
</dbReference>
<dbReference type="RefSeq" id="WP_229712073.1">
    <property type="nucleotide sequence ID" value="NZ_BMMP01000014.1"/>
</dbReference>
<dbReference type="CDD" id="cd02440">
    <property type="entry name" value="AdoMet_MTases"/>
    <property type="match status" value="1"/>
</dbReference>
<keyword evidence="7" id="KW-1185">Reference proteome</keyword>
<evidence type="ECO:0000259" key="5">
    <source>
        <dbReference type="Pfam" id="PF08241"/>
    </source>
</evidence>
<dbReference type="EMBL" id="BMMP01000014">
    <property type="protein sequence ID" value="GGO54056.1"/>
    <property type="molecule type" value="Genomic_DNA"/>
</dbReference>
<sequence>MRRDRLSEADTQQVREHFDKVSFVEETTSAIIQAVVHNAVPAVIQPSDGVLNGAILLVAAAPGRPARLRCRPAAPGDPTPRRDAAVRPRSGPSAHGRRVRDTGGMDGDREADANRLAAESAARNDPTGWFEKLYAEAAAGEAVVPWNRDAPNPLLVGWAEQSGVAGAGRRALVVGCGLGQDAEYTARLGFRTTAFDISPTAVRRARESFPGSTVDYVVADLLDPPGEWAGAFDLVVESVTVQSLPLSVRARAIGNVAGMVAEGGELLVIADVREEGEQVDGPPWPLTRTEVDSFAVRGLHAAQVERVAHPDAFEQRHWRARFLRAT</sequence>
<dbReference type="Pfam" id="PF08241">
    <property type="entry name" value="Methyltransf_11"/>
    <property type="match status" value="1"/>
</dbReference>
<feature type="domain" description="Methyltransferase type 11" evidence="5">
    <location>
        <begin position="172"/>
        <end position="267"/>
    </location>
</feature>
<gene>
    <name evidence="6" type="ORF">GCM10012287_42110</name>
</gene>
<dbReference type="InterPro" id="IPR029063">
    <property type="entry name" value="SAM-dependent_MTases_sf"/>
</dbReference>
<dbReference type="InterPro" id="IPR008854">
    <property type="entry name" value="TPMT"/>
</dbReference>
<protein>
    <recommendedName>
        <fullName evidence="5">Methyltransferase type 11 domain-containing protein</fullName>
    </recommendedName>
</protein>